<sequence length="96" mass="10603">MPLSPKLKTGNGISEEELIRKGGSSGQLAGNSGEVDQQQHKRVQLRLPLDYLDRIGKLLDTRPGNVSRHTWLIEAIVEKLGREENESEVNATSSQP</sequence>
<name>A0A5C6RHI3_9BACT</name>
<dbReference type="OrthoDB" id="7997911at2"/>
<gene>
    <name evidence="2" type="ORF">FRY97_19595</name>
</gene>
<comment type="caution">
    <text evidence="2">The sequence shown here is derived from an EMBL/GenBank/DDBJ whole genome shotgun (WGS) entry which is preliminary data.</text>
</comment>
<reference evidence="2 3" key="1">
    <citation type="submission" date="2019-08" db="EMBL/GenBank/DDBJ databases">
        <title>Genome of Phaeodactylibacter luteus.</title>
        <authorList>
            <person name="Bowman J.P."/>
        </authorList>
    </citation>
    <scope>NUCLEOTIDE SEQUENCE [LARGE SCALE GENOMIC DNA]</scope>
    <source>
        <strain evidence="2 3">KCTC 42180</strain>
    </source>
</reference>
<evidence type="ECO:0000256" key="1">
    <source>
        <dbReference type="SAM" id="MobiDB-lite"/>
    </source>
</evidence>
<accession>A0A5C6RHI3</accession>
<feature type="compositionally biased region" description="Polar residues" evidence="1">
    <location>
        <begin position="26"/>
        <end position="36"/>
    </location>
</feature>
<dbReference type="EMBL" id="VOOR01000064">
    <property type="protein sequence ID" value="TXB61345.1"/>
    <property type="molecule type" value="Genomic_DNA"/>
</dbReference>
<dbReference type="Proteomes" id="UP000321580">
    <property type="component" value="Unassembled WGS sequence"/>
</dbReference>
<organism evidence="2 3">
    <name type="scientific">Phaeodactylibacter luteus</name>
    <dbReference type="NCBI Taxonomy" id="1564516"/>
    <lineage>
        <taxon>Bacteria</taxon>
        <taxon>Pseudomonadati</taxon>
        <taxon>Bacteroidota</taxon>
        <taxon>Saprospiria</taxon>
        <taxon>Saprospirales</taxon>
        <taxon>Haliscomenobacteraceae</taxon>
        <taxon>Phaeodactylibacter</taxon>
    </lineage>
</organism>
<dbReference type="RefSeq" id="WP_147169301.1">
    <property type="nucleotide sequence ID" value="NZ_VOOR01000064.1"/>
</dbReference>
<protein>
    <submittedName>
        <fullName evidence="2">Uncharacterized protein</fullName>
    </submittedName>
</protein>
<keyword evidence="3" id="KW-1185">Reference proteome</keyword>
<dbReference type="CDD" id="cd21631">
    <property type="entry name" value="RHH_CopG_NikR-like"/>
    <property type="match status" value="1"/>
</dbReference>
<dbReference type="AlphaFoldDB" id="A0A5C6RHI3"/>
<proteinExistence type="predicted"/>
<feature type="region of interest" description="Disordered" evidence="1">
    <location>
        <begin position="20"/>
        <end position="41"/>
    </location>
</feature>
<evidence type="ECO:0000313" key="2">
    <source>
        <dbReference type="EMBL" id="TXB61345.1"/>
    </source>
</evidence>
<evidence type="ECO:0000313" key="3">
    <source>
        <dbReference type="Proteomes" id="UP000321580"/>
    </source>
</evidence>